<dbReference type="Proteomes" id="UP000245609">
    <property type="component" value="Unassembled WGS sequence"/>
</dbReference>
<dbReference type="InterPro" id="IPR042528">
    <property type="entry name" value="elF-2B_alpha_N"/>
</dbReference>
<keyword evidence="4" id="KW-0396">Initiation factor</keyword>
<reference evidence="10 11" key="1">
    <citation type="journal article" date="2018" name="MBio">
        <title>Comparative Genomics Reveals the Core Gene Toolbox for the Fungus-Insect Symbiosis.</title>
        <authorList>
            <person name="Wang Y."/>
            <person name="Stata M."/>
            <person name="Wang W."/>
            <person name="Stajich J.E."/>
            <person name="White M.M."/>
            <person name="Moncalvo J.M."/>
        </authorList>
    </citation>
    <scope>NUCLEOTIDE SEQUENCE [LARGE SCALE GENOMIC DNA]</scope>
    <source>
        <strain evidence="10 11">SC-DP-2</strain>
    </source>
</reference>
<gene>
    <name evidence="10" type="ORF">BB560_004200</name>
</gene>
<sequence>MSEAEEFDVVQCYNSLTISPPIAAVSTLVEMLCFRINKLKLQIFCVLVATTISEFVLKVQEASNRLTNDLEYSISLRAGCAVFVQLMTKLTMTKIMNLEECRKSLIESGISMVENANQCRETISSLSSSVIRDNMVILLHSYSRVIMGALKYAAKQNKRFSVYVTESHPIYTGQKTAKELKELGIPCKVILDSSVGYYIAKVDVVLLGAEGVVENGGLNNDPLVDYTPPEYINFLFTDLGIFTPAAVSDELIKFYLD</sequence>
<dbReference type="STRING" id="133381.A0A2T9Z9U3"/>
<evidence type="ECO:0000256" key="3">
    <source>
        <dbReference type="ARBA" id="ARBA00022490"/>
    </source>
</evidence>
<proteinExistence type="inferred from homology"/>
<dbReference type="InterPro" id="IPR042529">
    <property type="entry name" value="IF_2B-like_C"/>
</dbReference>
<dbReference type="GO" id="GO:0005851">
    <property type="term" value="C:eukaryotic translation initiation factor 2B complex"/>
    <property type="evidence" value="ECO:0007669"/>
    <property type="project" value="TreeGrafter"/>
</dbReference>
<keyword evidence="5" id="KW-0648">Protein biosynthesis</keyword>
<evidence type="ECO:0000256" key="6">
    <source>
        <dbReference type="ARBA" id="ARBA00044208"/>
    </source>
</evidence>
<evidence type="ECO:0000313" key="11">
    <source>
        <dbReference type="Proteomes" id="UP000245609"/>
    </source>
</evidence>
<dbReference type="SUPFAM" id="SSF100950">
    <property type="entry name" value="NagB/RpiA/CoA transferase-like"/>
    <property type="match status" value="1"/>
</dbReference>
<keyword evidence="3" id="KW-0963">Cytoplasm</keyword>
<evidence type="ECO:0000256" key="8">
    <source>
        <dbReference type="ARBA" id="ARBA00046432"/>
    </source>
</evidence>
<dbReference type="GO" id="GO:0003743">
    <property type="term" value="F:translation initiation factor activity"/>
    <property type="evidence" value="ECO:0007669"/>
    <property type="project" value="UniProtKB-KW"/>
</dbReference>
<name>A0A2T9Z9U3_9FUNG</name>
<comment type="subcellular location">
    <subcellularLocation>
        <location evidence="1">Cytoplasm</location>
        <location evidence="1">Cytosol</location>
    </subcellularLocation>
</comment>
<dbReference type="Gene3D" id="3.40.50.10470">
    <property type="entry name" value="Translation initiation factor eif-2b, domain 2"/>
    <property type="match status" value="2"/>
</dbReference>
<evidence type="ECO:0000256" key="5">
    <source>
        <dbReference type="ARBA" id="ARBA00022917"/>
    </source>
</evidence>
<evidence type="ECO:0000256" key="4">
    <source>
        <dbReference type="ARBA" id="ARBA00022540"/>
    </source>
</evidence>
<evidence type="ECO:0000256" key="2">
    <source>
        <dbReference type="ARBA" id="ARBA00007251"/>
    </source>
</evidence>
<dbReference type="EMBL" id="MBFS01001138">
    <property type="protein sequence ID" value="PVV01373.1"/>
    <property type="molecule type" value="Genomic_DNA"/>
</dbReference>
<comment type="similarity">
    <text evidence="2 9">Belongs to the eIF-2B alpha/beta/delta subunits family.</text>
</comment>
<organism evidence="10 11">
    <name type="scientific">Smittium megazygosporum</name>
    <dbReference type="NCBI Taxonomy" id="133381"/>
    <lineage>
        <taxon>Eukaryota</taxon>
        <taxon>Fungi</taxon>
        <taxon>Fungi incertae sedis</taxon>
        <taxon>Zoopagomycota</taxon>
        <taxon>Kickxellomycotina</taxon>
        <taxon>Harpellomycetes</taxon>
        <taxon>Harpellales</taxon>
        <taxon>Legeriomycetaceae</taxon>
        <taxon>Smittium</taxon>
    </lineage>
</organism>
<dbReference type="Gene3D" id="1.20.120.1070">
    <property type="entry name" value="Translation initiation factor eIF-2B, N-terminal domain"/>
    <property type="match status" value="1"/>
</dbReference>
<dbReference type="InterPro" id="IPR051501">
    <property type="entry name" value="eIF2B_alpha/beta/delta"/>
</dbReference>
<keyword evidence="11" id="KW-1185">Reference proteome</keyword>
<dbReference type="Pfam" id="PF01008">
    <property type="entry name" value="IF-2B"/>
    <property type="match status" value="1"/>
</dbReference>
<evidence type="ECO:0000256" key="9">
    <source>
        <dbReference type="RuleBase" id="RU003814"/>
    </source>
</evidence>
<comment type="caution">
    <text evidence="10">The sequence shown here is derived from an EMBL/GenBank/DDBJ whole genome shotgun (WGS) entry which is preliminary data.</text>
</comment>
<dbReference type="InterPro" id="IPR037171">
    <property type="entry name" value="NagB/RpiA_transferase-like"/>
</dbReference>
<protein>
    <recommendedName>
        <fullName evidence="6">Translation initiation factor eIF2B subunit alpha</fullName>
    </recommendedName>
    <alternativeName>
        <fullName evidence="7">eIF2B GDP-GTP exchange factor subunit alpha</fullName>
    </alternativeName>
</protein>
<comment type="subunit">
    <text evidence="8">Component of the translation initiation factor 2B (eIF2B) complex which is a heterodecamer of two sets of five different subunits: alpha, beta, gamma, delta and epsilon. Subunits alpha, beta and delta comprise a regulatory subcomplex and subunits epsilon and gamma comprise a catalytic subcomplex. Within the complex, the hexameric regulatory complex resides at the center, with the two heterodimeric catalytic subcomplexes bound on opposite sides.</text>
</comment>
<dbReference type="GO" id="GO:0005829">
    <property type="term" value="C:cytosol"/>
    <property type="evidence" value="ECO:0007669"/>
    <property type="project" value="UniProtKB-SubCell"/>
</dbReference>
<dbReference type="PANTHER" id="PTHR45860">
    <property type="entry name" value="TRANSLATION INITIATION FACTOR EIF-2B SUBUNIT ALPHA"/>
    <property type="match status" value="1"/>
</dbReference>
<evidence type="ECO:0000313" key="10">
    <source>
        <dbReference type="EMBL" id="PVV01373.1"/>
    </source>
</evidence>
<dbReference type="PANTHER" id="PTHR45860:SF1">
    <property type="entry name" value="TRANSLATION INITIATION FACTOR EIF-2B SUBUNIT ALPHA"/>
    <property type="match status" value="1"/>
</dbReference>
<evidence type="ECO:0000256" key="1">
    <source>
        <dbReference type="ARBA" id="ARBA00004514"/>
    </source>
</evidence>
<dbReference type="OrthoDB" id="10249309at2759"/>
<dbReference type="InterPro" id="IPR000649">
    <property type="entry name" value="IF-2B-related"/>
</dbReference>
<dbReference type="GO" id="GO:0005085">
    <property type="term" value="F:guanyl-nucleotide exchange factor activity"/>
    <property type="evidence" value="ECO:0007669"/>
    <property type="project" value="TreeGrafter"/>
</dbReference>
<accession>A0A2T9Z9U3</accession>
<evidence type="ECO:0000256" key="7">
    <source>
        <dbReference type="ARBA" id="ARBA00044236"/>
    </source>
</evidence>
<dbReference type="AlphaFoldDB" id="A0A2T9Z9U3"/>